<dbReference type="CDD" id="cd21983">
    <property type="entry name" value="HMG-box_SMARCE1"/>
    <property type="match status" value="1"/>
</dbReference>
<keyword evidence="1" id="KW-0539">Nucleus</keyword>
<dbReference type="GO" id="GO:0005634">
    <property type="term" value="C:nucleus"/>
    <property type="evidence" value="ECO:0007669"/>
    <property type="project" value="UniProtKB-UniRule"/>
</dbReference>
<keyword evidence="1" id="KW-0238">DNA-binding</keyword>
<dbReference type="PANTHER" id="PTHR46232:SF1">
    <property type="entry name" value="SWI_SNF-RELATED MATRIX-ASSOCIATED ACTIN-DEPENDENT REGULATOR OF CHROMATIN SUBFAMILY E MEMBER 1"/>
    <property type="match status" value="1"/>
</dbReference>
<comment type="caution">
    <text evidence="5">The sequence shown here is derived from an EMBL/GenBank/DDBJ whole genome shotgun (WGS) entry which is preliminary data.</text>
</comment>
<dbReference type="EMBL" id="JBGFUD010003721">
    <property type="protein sequence ID" value="MFH4978979.1"/>
    <property type="molecule type" value="Genomic_DNA"/>
</dbReference>
<dbReference type="SUPFAM" id="SSF47095">
    <property type="entry name" value="HMG-box"/>
    <property type="match status" value="1"/>
</dbReference>
<feature type="coiled-coil region" evidence="2">
    <location>
        <begin position="200"/>
        <end position="227"/>
    </location>
</feature>
<feature type="region of interest" description="Disordered" evidence="3">
    <location>
        <begin position="1"/>
        <end position="32"/>
    </location>
</feature>
<reference evidence="5 6" key="1">
    <citation type="submission" date="2024-08" db="EMBL/GenBank/DDBJ databases">
        <title>Gnathostoma spinigerum genome.</title>
        <authorList>
            <person name="Gonzalez-Bertolin B."/>
            <person name="Monzon S."/>
            <person name="Zaballos A."/>
            <person name="Jimenez P."/>
            <person name="Dekumyoy P."/>
            <person name="Varona S."/>
            <person name="Cuesta I."/>
            <person name="Sumanam S."/>
            <person name="Adisakwattana P."/>
            <person name="Gasser R.B."/>
            <person name="Hernandez-Gonzalez A."/>
            <person name="Young N.D."/>
            <person name="Perteguer M.J."/>
        </authorList>
    </citation>
    <scope>NUCLEOTIDE SEQUENCE [LARGE SCALE GENOMIC DNA]</scope>
    <source>
        <strain evidence="5">AL3</strain>
        <tissue evidence="5">Liver</tissue>
    </source>
</reference>
<evidence type="ECO:0000256" key="1">
    <source>
        <dbReference type="PROSITE-ProRule" id="PRU00267"/>
    </source>
</evidence>
<evidence type="ECO:0000313" key="5">
    <source>
        <dbReference type="EMBL" id="MFH4978979.1"/>
    </source>
</evidence>
<evidence type="ECO:0000259" key="4">
    <source>
        <dbReference type="PROSITE" id="PS50118"/>
    </source>
</evidence>
<name>A0ABD6ENU2_9BILA</name>
<feature type="compositionally biased region" description="Polar residues" evidence="3">
    <location>
        <begin position="294"/>
        <end position="305"/>
    </location>
</feature>
<keyword evidence="2" id="KW-0175">Coiled coil</keyword>
<feature type="domain" description="HMG box" evidence="4">
    <location>
        <begin position="27"/>
        <end position="95"/>
    </location>
</feature>
<gene>
    <name evidence="5" type="ORF">AB6A40_005688</name>
</gene>
<dbReference type="FunFam" id="1.10.30.10:FF:000056">
    <property type="entry name" value="Brahma-associated protein 111kD"/>
    <property type="match status" value="1"/>
</dbReference>
<dbReference type="Gene3D" id="1.10.30.10">
    <property type="entry name" value="High mobility group box domain"/>
    <property type="match status" value="1"/>
</dbReference>
<feature type="compositionally biased region" description="Polar residues" evidence="3">
    <location>
        <begin position="381"/>
        <end position="392"/>
    </location>
</feature>
<feature type="DNA-binding region" description="HMG box" evidence="1">
    <location>
        <begin position="27"/>
        <end position="95"/>
    </location>
</feature>
<accession>A0ABD6ENU2</accession>
<dbReference type="AlphaFoldDB" id="A0ABD6ENU2"/>
<dbReference type="PANTHER" id="PTHR46232">
    <property type="entry name" value="SMARCE1 REGULATOR OF CHROMATIN"/>
    <property type="match status" value="1"/>
</dbReference>
<feature type="compositionally biased region" description="Polar residues" evidence="3">
    <location>
        <begin position="1"/>
        <end position="18"/>
    </location>
</feature>
<dbReference type="GO" id="GO:0003677">
    <property type="term" value="F:DNA binding"/>
    <property type="evidence" value="ECO:0007669"/>
    <property type="project" value="UniProtKB-UniRule"/>
</dbReference>
<feature type="compositionally biased region" description="Basic and acidic residues" evidence="3">
    <location>
        <begin position="306"/>
        <end position="323"/>
    </location>
</feature>
<dbReference type="SMART" id="SM00398">
    <property type="entry name" value="HMG"/>
    <property type="match status" value="1"/>
</dbReference>
<organism evidence="5 6">
    <name type="scientific">Gnathostoma spinigerum</name>
    <dbReference type="NCBI Taxonomy" id="75299"/>
    <lineage>
        <taxon>Eukaryota</taxon>
        <taxon>Metazoa</taxon>
        <taxon>Ecdysozoa</taxon>
        <taxon>Nematoda</taxon>
        <taxon>Chromadorea</taxon>
        <taxon>Rhabditida</taxon>
        <taxon>Spirurina</taxon>
        <taxon>Gnathostomatomorpha</taxon>
        <taxon>Gnathostomatoidea</taxon>
        <taxon>Gnathostomatidae</taxon>
        <taxon>Gnathostoma</taxon>
    </lineage>
</organism>
<proteinExistence type="predicted"/>
<dbReference type="Pfam" id="PF00505">
    <property type="entry name" value="HMG_box"/>
    <property type="match status" value="1"/>
</dbReference>
<feature type="compositionally biased region" description="Basic and acidic residues" evidence="3">
    <location>
        <begin position="335"/>
        <end position="358"/>
    </location>
</feature>
<evidence type="ECO:0000256" key="2">
    <source>
        <dbReference type="SAM" id="Coils"/>
    </source>
</evidence>
<dbReference type="InterPro" id="IPR009071">
    <property type="entry name" value="HMG_box_dom"/>
</dbReference>
<feature type="compositionally biased region" description="Basic and acidic residues" evidence="3">
    <location>
        <begin position="371"/>
        <end position="380"/>
    </location>
</feature>
<protein>
    <recommendedName>
        <fullName evidence="4">HMG box domain-containing protein</fullName>
    </recommendedName>
</protein>
<sequence>MFRHPNSTPRSSANNDGSGSIKPPKPPERPLVPYMRFSRKMWGKVRSEHPESQLWDIGKVIGQMWRDAPESEKTVFQQEYEIEKAEYEKALKAYHNSAAYQQYLQQKNRAKMAEKNNTVGSVIASSRGRLDTGGVVIQPVEDEDIGDLSSRKVAAVRFERNHRLIADLFNGSIISDTRTIITQNRIDMLKKQAVSLALHQSKLEEELKKLNSVFNEKKRQMETASAEFSVLLKKVCDEKPRIDEAQYNSMVNDWMGRLSAAYEEYKTKQEAIRAKQLSEREQLAGETPILYSLTVGNCSPSPKATTSEEIRDEPGIKQDKEEISIDPPSSLETSVKPENDDAIKEDEIEKQETVDESAKATGNEETVAQPDDQRRSEDKTPTPTECIVSSPT</sequence>
<keyword evidence="6" id="KW-1185">Reference proteome</keyword>
<dbReference type="PROSITE" id="PS50118">
    <property type="entry name" value="HMG_BOX_2"/>
    <property type="match status" value="1"/>
</dbReference>
<evidence type="ECO:0000256" key="3">
    <source>
        <dbReference type="SAM" id="MobiDB-lite"/>
    </source>
</evidence>
<dbReference type="InterPro" id="IPR036910">
    <property type="entry name" value="HMG_box_dom_sf"/>
</dbReference>
<feature type="region of interest" description="Disordered" evidence="3">
    <location>
        <begin position="294"/>
        <end position="392"/>
    </location>
</feature>
<evidence type="ECO:0000313" key="6">
    <source>
        <dbReference type="Proteomes" id="UP001608902"/>
    </source>
</evidence>
<dbReference type="Proteomes" id="UP001608902">
    <property type="component" value="Unassembled WGS sequence"/>
</dbReference>